<dbReference type="CDD" id="cd12148">
    <property type="entry name" value="fungal_TF_MHR"/>
    <property type="match status" value="1"/>
</dbReference>
<comment type="subcellular location">
    <subcellularLocation>
        <location evidence="1">Nucleus</location>
    </subcellularLocation>
</comment>
<keyword evidence="5" id="KW-0804">Transcription</keyword>
<dbReference type="PANTHER" id="PTHR46910">
    <property type="entry name" value="TRANSCRIPTION FACTOR PDR1"/>
    <property type="match status" value="1"/>
</dbReference>
<evidence type="ECO:0000256" key="3">
    <source>
        <dbReference type="ARBA" id="ARBA00023015"/>
    </source>
</evidence>
<dbReference type="EMBL" id="MABQ02000001">
    <property type="protein sequence ID" value="PCD46546.1"/>
    <property type="molecule type" value="Genomic_DNA"/>
</dbReference>
<proteinExistence type="predicted"/>
<dbReference type="GO" id="GO:0005634">
    <property type="term" value="C:nucleus"/>
    <property type="evidence" value="ECO:0007669"/>
    <property type="project" value="UniProtKB-SubCell"/>
</dbReference>
<name>A0A2H3HXT4_FUSOX</name>
<dbReference type="GO" id="GO:0000981">
    <property type="term" value="F:DNA-binding transcription factor activity, RNA polymerase II-specific"/>
    <property type="evidence" value="ECO:0007669"/>
    <property type="project" value="InterPro"/>
</dbReference>
<feature type="domain" description="Zn(2)-C6 fungal-type" evidence="8">
    <location>
        <begin position="6"/>
        <end position="40"/>
    </location>
</feature>
<dbReference type="GO" id="GO:0008270">
    <property type="term" value="F:zinc ion binding"/>
    <property type="evidence" value="ECO:0007669"/>
    <property type="project" value="InterPro"/>
</dbReference>
<reference evidence="9 10" key="2">
    <citation type="journal article" date="2017" name="Sci. Rep.">
        <title>A mobile pathogenicity chromosome in Fusarium oxysporum for infection of multiple cucurbit species.</title>
        <authorList>
            <person name="van Dam P."/>
            <person name="Fokkens L."/>
            <person name="Ayukawa Y."/>
            <person name="van der Gragt M."/>
            <person name="Ter Horst A."/>
            <person name="Brankovics B."/>
            <person name="Houterman P.M."/>
            <person name="Arie T."/>
            <person name="Rep M."/>
        </authorList>
    </citation>
    <scope>NUCLEOTIDE SEQUENCE [LARGE SCALE GENOMIC DNA]</scope>
    <source>
        <strain evidence="9 10">Forc016</strain>
    </source>
</reference>
<dbReference type="SMART" id="SM00066">
    <property type="entry name" value="GAL4"/>
    <property type="match status" value="1"/>
</dbReference>
<dbReference type="GO" id="GO:0006351">
    <property type="term" value="P:DNA-templated transcription"/>
    <property type="evidence" value="ECO:0007669"/>
    <property type="project" value="InterPro"/>
</dbReference>
<dbReference type="Gene3D" id="4.10.240.10">
    <property type="entry name" value="Zn(2)-C6 fungal-type DNA-binding domain"/>
    <property type="match status" value="1"/>
</dbReference>
<evidence type="ECO:0000256" key="4">
    <source>
        <dbReference type="ARBA" id="ARBA00023125"/>
    </source>
</evidence>
<organism evidence="9 10">
    <name type="scientific">Fusarium oxysporum f. sp. radicis-cucumerinum</name>
    <dbReference type="NCBI Taxonomy" id="327505"/>
    <lineage>
        <taxon>Eukaryota</taxon>
        <taxon>Fungi</taxon>
        <taxon>Dikarya</taxon>
        <taxon>Ascomycota</taxon>
        <taxon>Pezizomycotina</taxon>
        <taxon>Sordariomycetes</taxon>
        <taxon>Hypocreomycetidae</taxon>
        <taxon>Hypocreales</taxon>
        <taxon>Nectriaceae</taxon>
        <taxon>Fusarium</taxon>
        <taxon>Fusarium oxysporum species complex</taxon>
    </lineage>
</organism>
<evidence type="ECO:0000256" key="6">
    <source>
        <dbReference type="ARBA" id="ARBA00023242"/>
    </source>
</evidence>
<dbReference type="STRING" id="327505.A0A2H3HXT4"/>
<dbReference type="Proteomes" id="UP000219602">
    <property type="component" value="Chromosome 1"/>
</dbReference>
<dbReference type="Pfam" id="PF04082">
    <property type="entry name" value="Fungal_trans"/>
    <property type="match status" value="1"/>
</dbReference>
<evidence type="ECO:0000256" key="7">
    <source>
        <dbReference type="SAM" id="MobiDB-lite"/>
    </source>
</evidence>
<dbReference type="InterPro" id="IPR001138">
    <property type="entry name" value="Zn2Cys6_DnaBD"/>
</dbReference>
<feature type="region of interest" description="Disordered" evidence="7">
    <location>
        <begin position="55"/>
        <end position="81"/>
    </location>
</feature>
<dbReference type="PANTHER" id="PTHR46910:SF37">
    <property type="entry name" value="ZN(II)2CYS6 TRANSCRIPTION FACTOR (EUROFUNG)"/>
    <property type="match status" value="1"/>
</dbReference>
<dbReference type="SMART" id="SM00906">
    <property type="entry name" value="Fungal_trans"/>
    <property type="match status" value="1"/>
</dbReference>
<comment type="caution">
    <text evidence="9">The sequence shown here is derived from an EMBL/GenBank/DDBJ whole genome shotgun (WGS) entry which is preliminary data.</text>
</comment>
<dbReference type="InterPro" id="IPR050987">
    <property type="entry name" value="AtrR-like"/>
</dbReference>
<dbReference type="CDD" id="cd00067">
    <property type="entry name" value="GAL4"/>
    <property type="match status" value="1"/>
</dbReference>
<dbReference type="InterPro" id="IPR007219">
    <property type="entry name" value="XnlR_reg_dom"/>
</dbReference>
<evidence type="ECO:0000256" key="2">
    <source>
        <dbReference type="ARBA" id="ARBA00022723"/>
    </source>
</evidence>
<keyword evidence="2" id="KW-0479">Metal-binding</keyword>
<accession>A0A2H3HXT4</accession>
<evidence type="ECO:0000256" key="1">
    <source>
        <dbReference type="ARBA" id="ARBA00004123"/>
    </source>
</evidence>
<evidence type="ECO:0000313" key="9">
    <source>
        <dbReference type="EMBL" id="PCD46546.1"/>
    </source>
</evidence>
<dbReference type="InterPro" id="IPR036864">
    <property type="entry name" value="Zn2-C6_fun-type_DNA-bd_sf"/>
</dbReference>
<reference evidence="9 10" key="1">
    <citation type="journal article" date="2016" name="Environ. Microbiol.">
        <title>Effector profiles distinguish formae speciales of Fusarium oxysporum.</title>
        <authorList>
            <person name="van Dam P."/>
            <person name="Fokkens L."/>
            <person name="Schmidt S.M."/>
            <person name="Linmans J.H."/>
            <person name="Kistler H.C."/>
            <person name="Ma L.J."/>
            <person name="Rep M."/>
        </authorList>
    </citation>
    <scope>NUCLEOTIDE SEQUENCE [LARGE SCALE GENOMIC DNA]</scope>
    <source>
        <strain evidence="9 10">Forc016</strain>
    </source>
</reference>
<dbReference type="AlphaFoldDB" id="A0A2H3HXT4"/>
<protein>
    <recommendedName>
        <fullName evidence="8">Zn(2)-C6 fungal-type domain-containing protein</fullName>
    </recommendedName>
</protein>
<keyword evidence="6" id="KW-0539">Nucleus</keyword>
<keyword evidence="4" id="KW-0238">DNA-binding</keyword>
<gene>
    <name evidence="9" type="ORF">AU210_001950</name>
</gene>
<dbReference type="SUPFAM" id="SSF57701">
    <property type="entry name" value="Zn2/Cys6 DNA-binding domain"/>
    <property type="match status" value="1"/>
</dbReference>
<dbReference type="GO" id="GO:0003677">
    <property type="term" value="F:DNA binding"/>
    <property type="evidence" value="ECO:0007669"/>
    <property type="project" value="UniProtKB-KW"/>
</dbReference>
<keyword evidence="3" id="KW-0805">Transcription regulation</keyword>
<evidence type="ECO:0000313" key="10">
    <source>
        <dbReference type="Proteomes" id="UP000219602"/>
    </source>
</evidence>
<dbReference type="PROSITE" id="PS50048">
    <property type="entry name" value="ZN2_CY6_FUNGAL_2"/>
    <property type="match status" value="1"/>
</dbReference>
<evidence type="ECO:0000256" key="5">
    <source>
        <dbReference type="ARBA" id="ARBA00023163"/>
    </source>
</evidence>
<evidence type="ECO:0000259" key="8">
    <source>
        <dbReference type="PROSITE" id="PS50048"/>
    </source>
</evidence>
<dbReference type="Pfam" id="PF00172">
    <property type="entry name" value="Zn_clus"/>
    <property type="match status" value="1"/>
</dbReference>
<sequence length="643" mass="71625">MRNRRACDACRQRKIQCDGDASSPTQQCNWCSCHGMICTFHGLRTKVVKSLPSLEFKDGQPGSSERAKNDPSSDGIGAKSELHSIPCHPRVVNWVAPKGSPTLYAGLLMGQNRCHTGIPFFTKGDEEWINSRTGGEANFQIFTALRMRQQTQLSDSPHIPAHGANGDLGVLPSRGITKAFLDAFHQSFLRLVFPVVDYTLFQETIAAAYEASDALSSPKQTAAKVCVLAFISMVGVLFHGRLSFLPAMDWDACYHAARSFLPNMLDEATLENLQTVLMLYLRQRYIGHSESSVILHSIACRMAFILGGNTYTETQAFRNESTNQERQTRHIRLLFWHCYIFDKDIALRTGQPPFISDMHCDLTLPKGYVETQFVLPLPGHHISSSYYADESLVPFLPGELRLSILKHKTYELLYSTKALAKLDSEIIRAILELDDELESWRLSIPKVVRPALSVSDVKQALSELPIQHRMQNIVLHLEYHYLVVTIHRAGARCIADDSDTHPDADERYTAINSSIALCLEASRSTLCYLHAVIDDLAGEMFWVTVFYPTAAAMMLFLHVLAEPLAPQSKSDLELLSLAAGLIRSMPILRLTAREAGHVQLVTDFITELARLGNCAVSNAEKEAELSTSHIIRQPTDLKGGAVE</sequence>
<dbReference type="PROSITE" id="PS00463">
    <property type="entry name" value="ZN2_CY6_FUNGAL_1"/>
    <property type="match status" value="1"/>
</dbReference>